<dbReference type="InterPro" id="IPR036052">
    <property type="entry name" value="TrpB-like_PALP_sf"/>
</dbReference>
<dbReference type="CDD" id="cd01561">
    <property type="entry name" value="CBS_like"/>
    <property type="match status" value="1"/>
</dbReference>
<dbReference type="EMBL" id="JBIMSN010000012">
    <property type="protein sequence ID" value="MFH5227558.1"/>
    <property type="molecule type" value="Genomic_DNA"/>
</dbReference>
<keyword evidence="6" id="KW-1185">Reference proteome</keyword>
<gene>
    <name evidence="5" type="ORF">ACHIRB_02975</name>
</gene>
<dbReference type="Pfam" id="PF00291">
    <property type="entry name" value="PALP"/>
    <property type="match status" value="1"/>
</dbReference>
<feature type="domain" description="Tryptophan synthase beta chain-like PALP" evidence="4">
    <location>
        <begin position="34"/>
        <end position="315"/>
    </location>
</feature>
<comment type="caution">
    <text evidence="5">The sequence shown here is derived from an EMBL/GenBank/DDBJ whole genome shotgun (WGS) entry which is preliminary data.</text>
</comment>
<evidence type="ECO:0000313" key="5">
    <source>
        <dbReference type="EMBL" id="MFH5227558.1"/>
    </source>
</evidence>
<dbReference type="PANTHER" id="PTHR10314">
    <property type="entry name" value="CYSTATHIONINE BETA-SYNTHASE"/>
    <property type="match status" value="1"/>
</dbReference>
<organism evidence="5 6">
    <name type="scientific">Antrihabitans spumae</name>
    <dbReference type="NCBI Taxonomy" id="3373370"/>
    <lineage>
        <taxon>Bacteria</taxon>
        <taxon>Bacillati</taxon>
        <taxon>Actinomycetota</taxon>
        <taxon>Actinomycetes</taxon>
        <taxon>Mycobacteriales</taxon>
        <taxon>Nocardiaceae</taxon>
        <taxon>Antrihabitans</taxon>
    </lineage>
</organism>
<accession>A0ABW7JZ89</accession>
<evidence type="ECO:0000259" key="4">
    <source>
        <dbReference type="Pfam" id="PF00291"/>
    </source>
</evidence>
<reference evidence="5 6" key="1">
    <citation type="submission" date="2024-10" db="EMBL/GenBank/DDBJ databases">
        <authorList>
            <person name="Riesco R."/>
        </authorList>
    </citation>
    <scope>NUCLEOTIDE SEQUENCE [LARGE SCALE GENOMIC DNA]</scope>
    <source>
        <strain evidence="5 6">NCIMB 15450</strain>
    </source>
</reference>
<dbReference type="Gene3D" id="3.40.50.1100">
    <property type="match status" value="2"/>
</dbReference>
<dbReference type="RefSeq" id="WP_395127602.1">
    <property type="nucleotide sequence ID" value="NZ_JBIMSN010000012.1"/>
</dbReference>
<keyword evidence="2" id="KW-0663">Pyridoxal phosphate</keyword>
<protein>
    <submittedName>
        <fullName evidence="5">PLP-dependent cysteine synthase family protein</fullName>
    </submittedName>
</protein>
<feature type="region of interest" description="Disordered" evidence="3">
    <location>
        <begin position="1"/>
        <end position="29"/>
    </location>
</feature>
<dbReference type="SUPFAM" id="SSF53686">
    <property type="entry name" value="Tryptophan synthase beta subunit-like PLP-dependent enzymes"/>
    <property type="match status" value="1"/>
</dbReference>
<name>A0ABW7JZ89_9NOCA</name>
<evidence type="ECO:0000256" key="1">
    <source>
        <dbReference type="ARBA" id="ARBA00001933"/>
    </source>
</evidence>
<evidence type="ECO:0000313" key="6">
    <source>
        <dbReference type="Proteomes" id="UP001609219"/>
    </source>
</evidence>
<comment type="cofactor">
    <cofactor evidence="1">
        <name>pyridoxal 5'-phosphate</name>
        <dbReference type="ChEBI" id="CHEBI:597326"/>
    </cofactor>
</comment>
<dbReference type="InterPro" id="IPR001926">
    <property type="entry name" value="TrpB-like_PALP"/>
</dbReference>
<dbReference type="Proteomes" id="UP001609219">
    <property type="component" value="Unassembled WGS sequence"/>
</dbReference>
<sequence length="373" mass="39744">MDIAYSDVPDSPTSAPHDSPAIDSARDRGPGILVGDTPVLWVGEPFADAGKGFWAKLEGCNPGGMKDRPALHMVERAKARGELAAGAMIIESTSGTLGLGLALAGTVHQHPVTLVTDPGMEPIVHRMLAAYGAKVELVTEPHPTGGWQQARLDKVRELLDANPGSWSPDQYANPDNVDAYQSLAVELIAQLGRIDVLVCSVGTGGHSAGVARVLRQHFPDLKLVGVDTIGSTIFGQPADTRIMRGLGSSIFPGNIDYPAFDEIHWIAPQEAVWSCRTLTAEYHASGGWSVGAVALVAGWIARSSGAGTKIAAVFPDGPQRYFDTIYNDDFCRERGLLDTAPPTEPVTIDHPTDHVVQQWTRCATVVNPGEHRA</sequence>
<dbReference type="InterPro" id="IPR050214">
    <property type="entry name" value="Cys_Synth/Cystath_Beta-Synth"/>
</dbReference>
<evidence type="ECO:0000256" key="2">
    <source>
        <dbReference type="ARBA" id="ARBA00022898"/>
    </source>
</evidence>
<proteinExistence type="predicted"/>
<evidence type="ECO:0000256" key="3">
    <source>
        <dbReference type="SAM" id="MobiDB-lite"/>
    </source>
</evidence>